<feature type="region of interest" description="Disordered" evidence="11">
    <location>
        <begin position="1"/>
        <end position="30"/>
    </location>
</feature>
<feature type="transmembrane region" description="Helical" evidence="12">
    <location>
        <begin position="450"/>
        <end position="471"/>
    </location>
</feature>
<dbReference type="EnsemblMetazoa" id="AMEC019842-RA">
    <property type="protein sequence ID" value="AMEC019842-PA"/>
    <property type="gene ID" value="AMEC019842"/>
</dbReference>
<keyword evidence="6" id="KW-0967">Endosome</keyword>
<reference evidence="14" key="2">
    <citation type="submission" date="2020-05" db="UniProtKB">
        <authorList>
            <consortium name="EnsemblMetazoa"/>
        </authorList>
    </citation>
    <scope>IDENTIFICATION</scope>
    <source>
        <strain evidence="14">CM1001059</strain>
    </source>
</reference>
<dbReference type="GO" id="GO:0030670">
    <property type="term" value="C:phagocytic vesicle membrane"/>
    <property type="evidence" value="ECO:0007669"/>
    <property type="project" value="TreeGrafter"/>
</dbReference>
<keyword evidence="10" id="KW-0458">Lysosome</keyword>
<evidence type="ECO:0000313" key="15">
    <source>
        <dbReference type="Proteomes" id="UP000075902"/>
    </source>
</evidence>
<comment type="catalytic activity">
    <reaction evidence="1">
        <text>a 1,2-diacyl-sn-glycero-3-phospho-(1D-myo-inositol-4,5-bisphosphate) + H2O = a 1,2-diacyl-sn-glycero-3-phospho-(1D-myo-inositol-5-phosphate) + phosphate</text>
        <dbReference type="Rhea" id="RHEA:25674"/>
        <dbReference type="ChEBI" id="CHEBI:15377"/>
        <dbReference type="ChEBI" id="CHEBI:43474"/>
        <dbReference type="ChEBI" id="CHEBI:57795"/>
        <dbReference type="ChEBI" id="CHEBI:58456"/>
        <dbReference type="EC" id="3.1.3.78"/>
    </reaction>
</comment>
<accession>A0A182UG78</accession>
<dbReference type="Pfam" id="PF09788">
    <property type="entry name" value="Tmemb_55A"/>
    <property type="match status" value="1"/>
</dbReference>
<dbReference type="Pfam" id="PF16064">
    <property type="entry name" value="DUF4806"/>
    <property type="match status" value="1"/>
</dbReference>
<evidence type="ECO:0000256" key="9">
    <source>
        <dbReference type="ARBA" id="ARBA00023136"/>
    </source>
</evidence>
<dbReference type="GO" id="GO:0034597">
    <property type="term" value="F:phosphatidylinositol-4,5-bisphosphate 4-phosphatase activity"/>
    <property type="evidence" value="ECO:0007669"/>
    <property type="project" value="UniProtKB-EC"/>
</dbReference>
<evidence type="ECO:0000256" key="12">
    <source>
        <dbReference type="SAM" id="Phobius"/>
    </source>
</evidence>
<name>A0A182UG78_9DIPT</name>
<evidence type="ECO:0000256" key="5">
    <source>
        <dbReference type="ARBA" id="ARBA00022692"/>
    </source>
</evidence>
<evidence type="ECO:0000256" key="1">
    <source>
        <dbReference type="ARBA" id="ARBA00001261"/>
    </source>
</evidence>
<dbReference type="InterPro" id="IPR019178">
    <property type="entry name" value="PtdIns-P2-Ptase"/>
</dbReference>
<feature type="domain" description="DUF4806" evidence="13">
    <location>
        <begin position="197"/>
        <end position="283"/>
    </location>
</feature>
<dbReference type="GO" id="GO:0046856">
    <property type="term" value="P:phosphatidylinositol dephosphorylation"/>
    <property type="evidence" value="ECO:0007669"/>
    <property type="project" value="InterPro"/>
</dbReference>
<dbReference type="GO" id="GO:0031902">
    <property type="term" value="C:late endosome membrane"/>
    <property type="evidence" value="ECO:0007669"/>
    <property type="project" value="UniProtKB-SubCell"/>
</dbReference>
<keyword evidence="9 12" id="KW-0472">Membrane</keyword>
<sequence length="515" mass="57261">MSTTKHETPTRQKKKKPPANGEPAARSVKKVSAAELQKLMATQGQPGKPGKVICVTQVPHGAVSDTSAPRVAIKDEPNWERNPLSEEEAGIVSSFSDSTDEDDDFSELVVNPSTPIKTMEDFEDIIEYGVCRGEIDDDTPIVTTRRELRQIIKDAFQAHLRPINTRLASIEGSIGLLLNSVAVPNDGEMEDYIPTANSFEFKTIDNNEDLELLNERLETDEEYAKKLLQWLQARLCTNESKKRMSRALSAMFTLEFLCTVTWTGKGKQAKLAMSRYKAVVQLFKTIGTTRHSVVNASPIGPDEVPPSYQQEQQNSIIVTCRVCQALIDISWKKEQHVVKCLQCNEATPIRNAPAGKKYVRCPCNCLLICKSSSQRVACPRPNCKRIINLAPSPVTPPLLPMPGMCRVTCGHCHDTFLFDTLKNNLARCPHCRKVSSVGADFCRKRRNLHFLGGIIFLAIGIGVTFATYTYVRDYGGIFVAYISLYLISVLLFAKALYYCSLKISNIDGPFTTVTS</sequence>
<evidence type="ECO:0000256" key="4">
    <source>
        <dbReference type="ARBA" id="ARBA00012936"/>
    </source>
</evidence>
<evidence type="ECO:0000256" key="8">
    <source>
        <dbReference type="ARBA" id="ARBA00022989"/>
    </source>
</evidence>
<dbReference type="PANTHER" id="PTHR21014">
    <property type="entry name" value="PHOSPHATIDYLINOSITOL-4,5-BISPHOSPHATE 4-PHOSPHATASE"/>
    <property type="match status" value="1"/>
</dbReference>
<evidence type="ECO:0000256" key="2">
    <source>
        <dbReference type="ARBA" id="ARBA00004107"/>
    </source>
</evidence>
<dbReference type="InterPro" id="IPR032071">
    <property type="entry name" value="DUF4806"/>
</dbReference>
<evidence type="ECO:0000256" key="3">
    <source>
        <dbReference type="ARBA" id="ARBA00004155"/>
    </source>
</evidence>
<evidence type="ECO:0000313" key="14">
    <source>
        <dbReference type="EnsemblMetazoa" id="AMEC019842-PA"/>
    </source>
</evidence>
<keyword evidence="7" id="KW-0378">Hydrolase</keyword>
<comment type="subcellular location">
    <subcellularLocation>
        <location evidence="2">Late endosome membrane</location>
        <topology evidence="2">Multi-pass membrane protein</topology>
    </subcellularLocation>
    <subcellularLocation>
        <location evidence="3">Lysosome membrane</location>
        <topology evidence="3">Multi-pass membrane protein</topology>
    </subcellularLocation>
</comment>
<reference evidence="15" key="1">
    <citation type="submission" date="2014-01" db="EMBL/GenBank/DDBJ databases">
        <title>The Genome Sequence of Anopheles melas CM1001059_A (V2).</title>
        <authorList>
            <consortium name="The Broad Institute Genomics Platform"/>
            <person name="Neafsey D.E."/>
            <person name="Besansky N."/>
            <person name="Howell P."/>
            <person name="Walton C."/>
            <person name="Young S.K."/>
            <person name="Zeng Q."/>
            <person name="Gargeya S."/>
            <person name="Fitzgerald M."/>
            <person name="Haas B."/>
            <person name="Abouelleil A."/>
            <person name="Allen A.W."/>
            <person name="Alvarado L."/>
            <person name="Arachchi H.M."/>
            <person name="Berlin A.M."/>
            <person name="Chapman S.B."/>
            <person name="Gainer-Dewar J."/>
            <person name="Goldberg J."/>
            <person name="Griggs A."/>
            <person name="Gujja S."/>
            <person name="Hansen M."/>
            <person name="Howarth C."/>
            <person name="Imamovic A."/>
            <person name="Ireland A."/>
            <person name="Larimer J."/>
            <person name="McCowan C."/>
            <person name="Murphy C."/>
            <person name="Pearson M."/>
            <person name="Poon T.W."/>
            <person name="Priest M."/>
            <person name="Roberts A."/>
            <person name="Saif S."/>
            <person name="Shea T."/>
            <person name="Sisk P."/>
            <person name="Sykes S."/>
            <person name="Wortman J."/>
            <person name="Nusbaum C."/>
            <person name="Birren B."/>
        </authorList>
    </citation>
    <scope>NUCLEOTIDE SEQUENCE [LARGE SCALE GENOMIC DNA]</scope>
    <source>
        <strain evidence="15">CM1001059</strain>
    </source>
</reference>
<proteinExistence type="predicted"/>
<dbReference type="AlphaFoldDB" id="A0A182UG78"/>
<keyword evidence="5 12" id="KW-0812">Transmembrane</keyword>
<dbReference type="EC" id="3.1.3.78" evidence="4"/>
<dbReference type="Proteomes" id="UP000075902">
    <property type="component" value="Unassembled WGS sequence"/>
</dbReference>
<evidence type="ECO:0000256" key="6">
    <source>
        <dbReference type="ARBA" id="ARBA00022753"/>
    </source>
</evidence>
<dbReference type="GO" id="GO:0005765">
    <property type="term" value="C:lysosomal membrane"/>
    <property type="evidence" value="ECO:0007669"/>
    <property type="project" value="UniProtKB-SubCell"/>
</dbReference>
<protein>
    <recommendedName>
        <fullName evidence="4">phosphatidylinositol-4,5-bisphosphate 4-phosphatase</fullName>
        <ecNumber evidence="4">3.1.3.78</ecNumber>
    </recommendedName>
</protein>
<feature type="compositionally biased region" description="Basic and acidic residues" evidence="11">
    <location>
        <begin position="1"/>
        <end position="10"/>
    </location>
</feature>
<dbReference type="VEuPathDB" id="VectorBase:AMEC019842"/>
<keyword evidence="15" id="KW-1185">Reference proteome</keyword>
<feature type="transmembrane region" description="Helical" evidence="12">
    <location>
        <begin position="477"/>
        <end position="497"/>
    </location>
</feature>
<evidence type="ECO:0000256" key="7">
    <source>
        <dbReference type="ARBA" id="ARBA00022801"/>
    </source>
</evidence>
<dbReference type="GO" id="GO:0005886">
    <property type="term" value="C:plasma membrane"/>
    <property type="evidence" value="ECO:0007669"/>
    <property type="project" value="TreeGrafter"/>
</dbReference>
<dbReference type="PANTHER" id="PTHR21014:SF6">
    <property type="entry name" value="PHOSPHATIDYLINOSITOL-4,5-BISPHOSPHATE 4-PHOSPHATASE"/>
    <property type="match status" value="1"/>
</dbReference>
<dbReference type="STRING" id="34690.A0A182UG78"/>
<evidence type="ECO:0000259" key="13">
    <source>
        <dbReference type="Pfam" id="PF16064"/>
    </source>
</evidence>
<evidence type="ECO:0000256" key="10">
    <source>
        <dbReference type="ARBA" id="ARBA00023228"/>
    </source>
</evidence>
<evidence type="ECO:0000256" key="11">
    <source>
        <dbReference type="SAM" id="MobiDB-lite"/>
    </source>
</evidence>
<organism evidence="14 15">
    <name type="scientific">Anopheles melas</name>
    <dbReference type="NCBI Taxonomy" id="34690"/>
    <lineage>
        <taxon>Eukaryota</taxon>
        <taxon>Metazoa</taxon>
        <taxon>Ecdysozoa</taxon>
        <taxon>Arthropoda</taxon>
        <taxon>Hexapoda</taxon>
        <taxon>Insecta</taxon>
        <taxon>Pterygota</taxon>
        <taxon>Neoptera</taxon>
        <taxon>Endopterygota</taxon>
        <taxon>Diptera</taxon>
        <taxon>Nematocera</taxon>
        <taxon>Culicoidea</taxon>
        <taxon>Culicidae</taxon>
        <taxon>Anophelinae</taxon>
        <taxon>Anopheles</taxon>
    </lineage>
</organism>
<keyword evidence="8 12" id="KW-1133">Transmembrane helix</keyword>